<evidence type="ECO:0000313" key="2">
    <source>
        <dbReference type="Proteomes" id="UP000015354"/>
    </source>
</evidence>
<keyword evidence="2" id="KW-1185">Reference proteome</keyword>
<dbReference type="AlphaFoldDB" id="S9TJV3"/>
<evidence type="ECO:0000313" key="1">
    <source>
        <dbReference type="EMBL" id="EPY18432.1"/>
    </source>
</evidence>
<protein>
    <submittedName>
        <fullName evidence="1">Uncharacterized protein</fullName>
    </submittedName>
</protein>
<comment type="caution">
    <text evidence="1">The sequence shown here is derived from an EMBL/GenBank/DDBJ whole genome shotgun (WGS) entry which is preliminary data.</text>
</comment>
<reference evidence="1 2" key="1">
    <citation type="journal article" date="2013" name="PLoS ONE">
        <title>Predicting the Proteins of Angomonas deanei, Strigomonas culicis and Their Respective Endosymbionts Reveals New Aspects of the Trypanosomatidae Family.</title>
        <authorList>
            <person name="Motta M.C."/>
            <person name="Martins A.C."/>
            <person name="de Souza S.S."/>
            <person name="Catta-Preta C.M."/>
            <person name="Silva R."/>
            <person name="Klein C.C."/>
            <person name="de Almeida L.G."/>
            <person name="de Lima Cunha O."/>
            <person name="Ciapina L.P."/>
            <person name="Brocchi M."/>
            <person name="Colabardini A.C."/>
            <person name="de Araujo Lima B."/>
            <person name="Machado C.R."/>
            <person name="de Almeida Soares C.M."/>
            <person name="Probst C.M."/>
            <person name="de Menezes C.B."/>
            <person name="Thompson C.E."/>
            <person name="Bartholomeu D.C."/>
            <person name="Gradia D.F."/>
            <person name="Pavoni D.P."/>
            <person name="Grisard E.C."/>
            <person name="Fantinatti-Garboggini F."/>
            <person name="Marchini F.K."/>
            <person name="Rodrigues-Luiz G.F."/>
            <person name="Wagner G."/>
            <person name="Goldman G.H."/>
            <person name="Fietto J.L."/>
            <person name="Elias M.C."/>
            <person name="Goldman M.H."/>
            <person name="Sagot M.F."/>
            <person name="Pereira M."/>
            <person name="Stoco P.H."/>
            <person name="de Mendonca-Neto R.P."/>
            <person name="Teixeira S.M."/>
            <person name="Maciel T.E."/>
            <person name="de Oliveira Mendes T.A."/>
            <person name="Urmenyi T.P."/>
            <person name="de Souza W."/>
            <person name="Schenkman S."/>
            <person name="de Vasconcelos A.T."/>
        </authorList>
    </citation>
    <scope>NUCLEOTIDE SEQUENCE [LARGE SCALE GENOMIC DNA]</scope>
</reference>
<accession>S9TJV3</accession>
<dbReference type="EMBL" id="ATMH01009923">
    <property type="protein sequence ID" value="EPY18432.1"/>
    <property type="molecule type" value="Genomic_DNA"/>
</dbReference>
<dbReference type="Proteomes" id="UP000015354">
    <property type="component" value="Unassembled WGS sequence"/>
</dbReference>
<name>S9TJV3_9TRYP</name>
<sequence>MSFCLQVDDYDTINRQHHCVLLDETGDFSRRAEELTCSLSQTNWSSIFSLTIGGDDRSLYQQAPQPVGRAGEGVEVDVCVKFANTLPCPRERHNAVTGFPSLEGKRESSLQQP</sequence>
<proteinExistence type="predicted"/>
<organism evidence="1 2">
    <name type="scientific">Strigomonas culicis</name>
    <dbReference type="NCBI Taxonomy" id="28005"/>
    <lineage>
        <taxon>Eukaryota</taxon>
        <taxon>Discoba</taxon>
        <taxon>Euglenozoa</taxon>
        <taxon>Kinetoplastea</taxon>
        <taxon>Metakinetoplastina</taxon>
        <taxon>Trypanosomatida</taxon>
        <taxon>Trypanosomatidae</taxon>
        <taxon>Strigomonadinae</taxon>
        <taxon>Strigomonas</taxon>
    </lineage>
</organism>
<gene>
    <name evidence="1" type="ORF">STCU_09918</name>
</gene>